<dbReference type="PANTHER" id="PTHR30386">
    <property type="entry name" value="MEMBRANE FUSION SUBUNIT OF EMRAB-TOLC MULTIDRUG EFFLUX PUMP"/>
    <property type="match status" value="1"/>
</dbReference>
<organism evidence="7 8">
    <name type="scientific">Halopseudomonas oceani</name>
    <dbReference type="NCBI Taxonomy" id="1708783"/>
    <lineage>
        <taxon>Bacteria</taxon>
        <taxon>Pseudomonadati</taxon>
        <taxon>Pseudomonadota</taxon>
        <taxon>Gammaproteobacteria</taxon>
        <taxon>Pseudomonadales</taxon>
        <taxon>Pseudomonadaceae</taxon>
        <taxon>Halopseudomonas</taxon>
    </lineage>
</organism>
<name>A0A2P4EWS1_9GAMM</name>
<evidence type="ECO:0000256" key="3">
    <source>
        <dbReference type="SAM" id="Phobius"/>
    </source>
</evidence>
<keyword evidence="3" id="KW-1133">Transmembrane helix</keyword>
<dbReference type="Gene3D" id="2.40.30.170">
    <property type="match status" value="1"/>
</dbReference>
<dbReference type="InterPro" id="IPR050739">
    <property type="entry name" value="MFP"/>
</dbReference>
<dbReference type="PANTHER" id="PTHR30386:SF19">
    <property type="entry name" value="MULTIDRUG EXPORT PROTEIN EMRA-RELATED"/>
    <property type="match status" value="1"/>
</dbReference>
<gene>
    <name evidence="7" type="ORF">C1949_05610</name>
</gene>
<feature type="coiled-coil region" evidence="2">
    <location>
        <begin position="156"/>
        <end position="183"/>
    </location>
</feature>
<feature type="domain" description="Lipoyl-binding" evidence="4">
    <location>
        <begin position="53"/>
        <end position="88"/>
    </location>
</feature>
<evidence type="ECO:0000259" key="4">
    <source>
        <dbReference type="Pfam" id="PF00364"/>
    </source>
</evidence>
<protein>
    <submittedName>
        <fullName evidence="7">Hemolysin D</fullName>
    </submittedName>
</protein>
<sequence>MTDNTDNPKTPRTASSGRRRFLLMFMLPGLLLTGGALFYLNGGRYVETENAYVRADKVPVSAEVSGMVTDVLVKENQLVETGQPLFRIDAAPFEIAVSKAEAQLAQVRTDLAALKANYRETQAQLVLKRTRANFAGREEQRQSSLLSKQYISAAAFDDAQQANDLARQEVTVLQQELERLAQMLGGSVDTPVEEHPRYLAAQAELDEAKLNLRRTTVLASLPGIVSNLPKLGQYLHAGSIAASLVGSENPWVEANFPETDLTYVRPGQDVEVHIDVYPDVVWHGVVESLSPATGSEFSVIPAQNATGNWVKIVQRVPVRIRLQPEEGSPALLAGLSSLVEVDTGHRRSLLGWSL</sequence>
<dbReference type="RefSeq" id="WP_104737498.1">
    <property type="nucleotide sequence ID" value="NZ_BMHR01000003.1"/>
</dbReference>
<feature type="domain" description="Multidrug export protein EmrA/FarA alpha-helical hairpin" evidence="5">
    <location>
        <begin position="94"/>
        <end position="215"/>
    </location>
</feature>
<dbReference type="EMBL" id="PPSK01000004">
    <property type="protein sequence ID" value="POB04451.1"/>
    <property type="molecule type" value="Genomic_DNA"/>
</dbReference>
<comment type="caution">
    <text evidence="7">The sequence shown here is derived from an EMBL/GenBank/DDBJ whole genome shotgun (WGS) entry which is preliminary data.</text>
</comment>
<dbReference type="Pfam" id="PF00364">
    <property type="entry name" value="Biotin_lipoyl"/>
    <property type="match status" value="1"/>
</dbReference>
<comment type="subcellular location">
    <subcellularLocation>
        <location evidence="1">Cell envelope</location>
    </subcellularLocation>
</comment>
<dbReference type="InterPro" id="IPR058634">
    <property type="entry name" value="AaeA-lik-b-barrel"/>
</dbReference>
<feature type="transmembrane region" description="Helical" evidence="3">
    <location>
        <begin position="21"/>
        <end position="40"/>
    </location>
</feature>
<dbReference type="GO" id="GO:0030313">
    <property type="term" value="C:cell envelope"/>
    <property type="evidence" value="ECO:0007669"/>
    <property type="project" value="UniProtKB-SubCell"/>
</dbReference>
<dbReference type="GO" id="GO:0055085">
    <property type="term" value="P:transmembrane transport"/>
    <property type="evidence" value="ECO:0007669"/>
    <property type="project" value="InterPro"/>
</dbReference>
<keyword evidence="2" id="KW-0175">Coiled coil</keyword>
<dbReference type="AlphaFoldDB" id="A0A2P4EWS1"/>
<feature type="domain" description="p-hydroxybenzoic acid efflux pump subunit AaeA-like beta-barrel" evidence="6">
    <location>
        <begin position="252"/>
        <end position="341"/>
    </location>
</feature>
<feature type="coiled-coil region" evidence="2">
    <location>
        <begin position="97"/>
        <end position="124"/>
    </location>
</feature>
<dbReference type="OrthoDB" id="9811754at2"/>
<dbReference type="Gene3D" id="2.40.50.100">
    <property type="match status" value="1"/>
</dbReference>
<reference evidence="7 8" key="1">
    <citation type="submission" date="2018-01" db="EMBL/GenBank/DDBJ databases">
        <title>Draft genome of the type strain Pseudomonas oceani DSM 100277 isolated from the deep water in Okinawa trough, northwestern Pacific Ocean.</title>
        <authorList>
            <person name="Gomila M."/>
            <person name="Mulet M."/>
            <person name="Garcia-Valdes E."/>
            <person name="Lalucat J."/>
        </authorList>
    </citation>
    <scope>NUCLEOTIDE SEQUENCE [LARGE SCALE GENOMIC DNA]</scope>
    <source>
        <strain evidence="7 8">DSM 100277</strain>
    </source>
</reference>
<dbReference type="Proteomes" id="UP000243451">
    <property type="component" value="Unassembled WGS sequence"/>
</dbReference>
<accession>A0A2P4EWS1</accession>
<keyword evidence="8" id="KW-1185">Reference proteome</keyword>
<evidence type="ECO:0000313" key="8">
    <source>
        <dbReference type="Proteomes" id="UP000243451"/>
    </source>
</evidence>
<dbReference type="InterPro" id="IPR058633">
    <property type="entry name" value="EmrA/FarA_HH"/>
</dbReference>
<dbReference type="InterPro" id="IPR000089">
    <property type="entry name" value="Biotin_lipoyl"/>
</dbReference>
<evidence type="ECO:0000256" key="2">
    <source>
        <dbReference type="SAM" id="Coils"/>
    </source>
</evidence>
<dbReference type="SUPFAM" id="SSF111369">
    <property type="entry name" value="HlyD-like secretion proteins"/>
    <property type="match status" value="1"/>
</dbReference>
<evidence type="ECO:0000313" key="7">
    <source>
        <dbReference type="EMBL" id="POB04451.1"/>
    </source>
</evidence>
<evidence type="ECO:0000259" key="5">
    <source>
        <dbReference type="Pfam" id="PF25885"/>
    </source>
</evidence>
<keyword evidence="3" id="KW-0812">Transmembrane</keyword>
<evidence type="ECO:0000256" key="1">
    <source>
        <dbReference type="ARBA" id="ARBA00004196"/>
    </source>
</evidence>
<keyword evidence="3" id="KW-0472">Membrane</keyword>
<dbReference type="Pfam" id="PF25885">
    <property type="entry name" value="HH_EMRA"/>
    <property type="match status" value="1"/>
</dbReference>
<evidence type="ECO:0000259" key="6">
    <source>
        <dbReference type="Pfam" id="PF25963"/>
    </source>
</evidence>
<proteinExistence type="predicted"/>
<dbReference type="Pfam" id="PF25963">
    <property type="entry name" value="Beta-barrel_AAEA"/>
    <property type="match status" value="1"/>
</dbReference>